<proteinExistence type="inferred from homology"/>
<dbReference type="HOGENOM" id="CLU_056175_5_0_7"/>
<keyword evidence="10" id="KW-1185">Reference proteome</keyword>
<feature type="transmembrane region" description="Helical" evidence="8">
    <location>
        <begin position="30"/>
        <end position="51"/>
    </location>
</feature>
<evidence type="ECO:0000256" key="2">
    <source>
        <dbReference type="ARBA" id="ARBA00010145"/>
    </source>
</evidence>
<keyword evidence="6 8" id="KW-1133">Transmembrane helix</keyword>
<dbReference type="Proteomes" id="UP000002534">
    <property type="component" value="Chromosome"/>
</dbReference>
<keyword evidence="5 8" id="KW-0812">Transmembrane</keyword>
<evidence type="ECO:0000256" key="4">
    <source>
        <dbReference type="ARBA" id="ARBA00022475"/>
    </source>
</evidence>
<feature type="transmembrane region" description="Helical" evidence="8">
    <location>
        <begin position="155"/>
        <end position="178"/>
    </location>
</feature>
<sequence>MENFVLIGVFVGLGVLFRYLEAFPEQTPQVLNMFALYVALPAVILLKVPHLSFSGDMIVPAVVPWAMLILSAALILLVGRSLQWSRETIAVLLLVVPIGNTSFMGVPMVNAFFGDSGIPYLIIYDQIGTMLIFAIFGSIILAMHSCKGKVNITDVIKRAVLFPPTLALLVGLALRSWAYPEALIRGLETLGGMLTPLVMTAIGFQLRIRLSPTVLRPLGFGLAVKLVIAPVVALLGCRLLGLNGLGTDIAVFEAGMPPMVTAGALAIAAGILPELAAALVSLGMALAFVSLPLLYWIL</sequence>
<dbReference type="PANTHER" id="PTHR36838:SF1">
    <property type="entry name" value="SLR1864 PROTEIN"/>
    <property type="match status" value="1"/>
</dbReference>
<dbReference type="AlphaFoldDB" id="Q3A5L8"/>
<evidence type="ECO:0000256" key="7">
    <source>
        <dbReference type="ARBA" id="ARBA00023136"/>
    </source>
</evidence>
<reference evidence="9 10" key="2">
    <citation type="journal article" date="2012" name="BMC Genomics">
        <title>The genome of Pelobacter carbinolicus reveals surprising metabolic capabilities and physiological features.</title>
        <authorList>
            <person name="Aklujkar M."/>
            <person name="Haveman S.A."/>
            <person name="Didonato R.Jr."/>
            <person name="Chertkov O."/>
            <person name="Han C.S."/>
            <person name="Land M.L."/>
            <person name="Brown P."/>
            <person name="Lovley D.R."/>
        </authorList>
    </citation>
    <scope>NUCLEOTIDE SEQUENCE [LARGE SCALE GENOMIC DNA]</scope>
    <source>
        <strain evidence="10">DSM 2380 / NBRC 103641 / GraBd1</strain>
    </source>
</reference>
<evidence type="ECO:0000256" key="1">
    <source>
        <dbReference type="ARBA" id="ARBA00004651"/>
    </source>
</evidence>
<comment type="subcellular location">
    <subcellularLocation>
        <location evidence="1">Cell membrane</location>
        <topology evidence="1">Multi-pass membrane protein</topology>
    </subcellularLocation>
</comment>
<dbReference type="RefSeq" id="WP_011340809.1">
    <property type="nucleotide sequence ID" value="NC_007498.2"/>
</dbReference>
<evidence type="ECO:0000256" key="3">
    <source>
        <dbReference type="ARBA" id="ARBA00022448"/>
    </source>
</evidence>
<dbReference type="EMBL" id="CP000142">
    <property type="protein sequence ID" value="ABA88339.1"/>
    <property type="molecule type" value="Genomic_DNA"/>
</dbReference>
<comment type="similarity">
    <text evidence="2">Belongs to the auxin efflux carrier (TC 2.A.69) family.</text>
</comment>
<evidence type="ECO:0000256" key="5">
    <source>
        <dbReference type="ARBA" id="ARBA00022692"/>
    </source>
</evidence>
<dbReference type="PANTHER" id="PTHR36838">
    <property type="entry name" value="AUXIN EFFLUX CARRIER FAMILY PROTEIN"/>
    <property type="match status" value="1"/>
</dbReference>
<keyword evidence="4" id="KW-1003">Cell membrane</keyword>
<protein>
    <submittedName>
        <fullName evidence="9">Membrane transport protein, putative</fullName>
    </submittedName>
</protein>
<keyword evidence="7 8" id="KW-0472">Membrane</keyword>
<dbReference type="OrthoDB" id="9786183at2"/>
<reference evidence="10" key="1">
    <citation type="submission" date="2005-10" db="EMBL/GenBank/DDBJ databases">
        <title>Complete sequence of Pelobacter carbinolicus DSM 2380.</title>
        <authorList>
            <person name="Copeland A."/>
            <person name="Lucas S."/>
            <person name="Lapidus A."/>
            <person name="Barry K."/>
            <person name="Detter J.C."/>
            <person name="Glavina T."/>
            <person name="Hammon N."/>
            <person name="Israni S."/>
            <person name="Pitluck S."/>
            <person name="Chertkov O."/>
            <person name="Schmutz J."/>
            <person name="Larimer F."/>
            <person name="Land M."/>
            <person name="Kyrpides N."/>
            <person name="Ivanova N."/>
            <person name="Richardson P."/>
        </authorList>
    </citation>
    <scope>NUCLEOTIDE SEQUENCE [LARGE SCALE GENOMIC DNA]</scope>
    <source>
        <strain evidence="10">DSM 2380 / NBRC 103641 / GraBd1</strain>
    </source>
</reference>
<keyword evidence="3" id="KW-0813">Transport</keyword>
<name>Q3A5L8_SYNC1</name>
<gene>
    <name evidence="9" type="ordered locus">Pcar_1090</name>
</gene>
<evidence type="ECO:0000313" key="9">
    <source>
        <dbReference type="EMBL" id="ABA88339.1"/>
    </source>
</evidence>
<evidence type="ECO:0000313" key="10">
    <source>
        <dbReference type="Proteomes" id="UP000002534"/>
    </source>
</evidence>
<feature type="transmembrane region" description="Helical" evidence="8">
    <location>
        <begin position="121"/>
        <end position="143"/>
    </location>
</feature>
<organism evidence="9 10">
    <name type="scientific">Syntrophotalea carbinolica (strain DSM 2380 / NBRC 103641 / GraBd1)</name>
    <name type="common">Pelobacter carbinolicus</name>
    <dbReference type="NCBI Taxonomy" id="338963"/>
    <lineage>
        <taxon>Bacteria</taxon>
        <taxon>Pseudomonadati</taxon>
        <taxon>Thermodesulfobacteriota</taxon>
        <taxon>Desulfuromonadia</taxon>
        <taxon>Desulfuromonadales</taxon>
        <taxon>Syntrophotaleaceae</taxon>
        <taxon>Syntrophotalea</taxon>
    </lineage>
</organism>
<feature type="transmembrane region" description="Helical" evidence="8">
    <location>
        <begin position="89"/>
        <end position="109"/>
    </location>
</feature>
<feature type="transmembrane region" description="Helical" evidence="8">
    <location>
        <begin position="279"/>
        <end position="297"/>
    </location>
</feature>
<dbReference type="InterPro" id="IPR004776">
    <property type="entry name" value="Mem_transp_PIN-like"/>
</dbReference>
<evidence type="ECO:0000256" key="8">
    <source>
        <dbReference type="SAM" id="Phobius"/>
    </source>
</evidence>
<feature type="transmembrane region" description="Helical" evidence="8">
    <location>
        <begin position="254"/>
        <end position="272"/>
    </location>
</feature>
<dbReference type="InterPro" id="IPR038770">
    <property type="entry name" value="Na+/solute_symporter_sf"/>
</dbReference>
<dbReference type="Gene3D" id="1.20.1530.20">
    <property type="match status" value="1"/>
</dbReference>
<feature type="transmembrane region" description="Helical" evidence="8">
    <location>
        <begin position="57"/>
        <end position="77"/>
    </location>
</feature>
<dbReference type="KEGG" id="pca:Pcar_1090"/>
<evidence type="ECO:0000256" key="6">
    <source>
        <dbReference type="ARBA" id="ARBA00022989"/>
    </source>
</evidence>
<dbReference type="eggNOG" id="COG0679">
    <property type="taxonomic scope" value="Bacteria"/>
</dbReference>
<dbReference type="GO" id="GO:0055085">
    <property type="term" value="P:transmembrane transport"/>
    <property type="evidence" value="ECO:0007669"/>
    <property type="project" value="InterPro"/>
</dbReference>
<feature type="transmembrane region" description="Helical" evidence="8">
    <location>
        <begin position="6"/>
        <end position="23"/>
    </location>
</feature>
<dbReference type="Pfam" id="PF03547">
    <property type="entry name" value="Mem_trans"/>
    <property type="match status" value="1"/>
</dbReference>
<feature type="transmembrane region" description="Helical" evidence="8">
    <location>
        <begin position="220"/>
        <end position="242"/>
    </location>
</feature>
<dbReference type="GO" id="GO:0005886">
    <property type="term" value="C:plasma membrane"/>
    <property type="evidence" value="ECO:0007669"/>
    <property type="project" value="UniProtKB-SubCell"/>
</dbReference>
<accession>Q3A5L8</accession>